<feature type="compositionally biased region" description="Basic and acidic residues" evidence="7">
    <location>
        <begin position="256"/>
        <end position="275"/>
    </location>
</feature>
<keyword evidence="2" id="KW-0507">mRNA processing</keyword>
<dbReference type="GO" id="GO:0003723">
    <property type="term" value="F:RNA binding"/>
    <property type="evidence" value="ECO:0007669"/>
    <property type="project" value="UniProtKB-UniRule"/>
</dbReference>
<feature type="region of interest" description="Disordered" evidence="7">
    <location>
        <begin position="245"/>
        <end position="292"/>
    </location>
</feature>
<feature type="region of interest" description="Disordered" evidence="7">
    <location>
        <begin position="150"/>
        <end position="192"/>
    </location>
</feature>
<dbReference type="PROSITE" id="PS50102">
    <property type="entry name" value="RRM"/>
    <property type="match status" value="2"/>
</dbReference>
<dbReference type="InterPro" id="IPR003954">
    <property type="entry name" value="RRM_euk-type"/>
</dbReference>
<gene>
    <name evidence="9" type="ORF">E5676_scaffold145G00040</name>
</gene>
<dbReference type="InterPro" id="IPR000504">
    <property type="entry name" value="RRM_dom"/>
</dbReference>
<dbReference type="CDD" id="cd12285">
    <property type="entry name" value="RRM3_RBM39_like"/>
    <property type="match status" value="1"/>
</dbReference>
<dbReference type="SMART" id="SM00360">
    <property type="entry name" value="RRM"/>
    <property type="match status" value="2"/>
</dbReference>
<dbReference type="GO" id="GO:0005684">
    <property type="term" value="C:U2-type spliceosomal complex"/>
    <property type="evidence" value="ECO:0007669"/>
    <property type="project" value="TreeGrafter"/>
</dbReference>
<sequence length="548" mass="61837">MRIIFLPYFALYTFRSTPVLLAQAIPVLSYVRTYVSRYMYYSGELFFVPGMDNNSVGNSEMVTEAGWYILGENQQHVGPYAFSELREHFLNGYLLESTLAWSEGQSEWQPLSSIPGLTTKVYEQDSNLSTAVPANNNEDDELEKYQKEVGETEATAEVSGPSGSRNFGMVEGDLERPTTPPEGEEEFTDDDGTTYKWDRVLRAWVPQDDAFFKHEQYRPEDMTFMQEEEVFPQLEADAPCTSIKEEGDSVPSTSVEADHVTKETNGKSEEIETKKNVKRKLSGNQVEKKEANKGPDGWFELKINTHVYVTGLPEDVTIDEVVEVFSKCGIIKEDPETKKPRVKLYVDRETGKKKGDALVSYMKEPSVALAMQILDGTPLRPGGKMLMSVTQAKFEQKGDKFVSKKVDNKKKKKLKKVEDKILGWGGRDDAKVSIPATVILRFMFTPAEMRADENLASEIETDVKEESTKFGPVDSVKVCENHPQGVVLIRFKDRRDAQKCIELMNGRWFGGRQIHASEDDGLVNHAMVRDLEADAARLEQFGSELEAD</sequence>
<dbReference type="AlphaFoldDB" id="A0A5D3BUE8"/>
<dbReference type="EMBL" id="SSTD01015369">
    <property type="protein sequence ID" value="TYK02750.1"/>
    <property type="molecule type" value="Genomic_DNA"/>
</dbReference>
<dbReference type="Pfam" id="PF00076">
    <property type="entry name" value="RRM_1"/>
    <property type="match status" value="2"/>
</dbReference>
<proteinExistence type="inferred from homology"/>
<evidence type="ECO:0000256" key="6">
    <source>
        <dbReference type="PROSITE-ProRule" id="PRU00176"/>
    </source>
</evidence>
<dbReference type="PANTHER" id="PTHR15608:SF0">
    <property type="entry name" value="HIV TAT-SPECIFIC FACTOR 1"/>
    <property type="match status" value="1"/>
</dbReference>
<protein>
    <submittedName>
        <fullName evidence="9">Splicing factor U2AF-associated protein 2</fullName>
    </submittedName>
</protein>
<dbReference type="PANTHER" id="PTHR15608">
    <property type="entry name" value="SPLICING FACTOR U2AF-ASSOCIATED PROTEIN 2"/>
    <property type="match status" value="1"/>
</dbReference>
<dbReference type="InterPro" id="IPR034392">
    <property type="entry name" value="TatSF1-like_RRM1"/>
</dbReference>
<dbReference type="FunFam" id="3.30.70.330:FF:000105">
    <property type="entry name" value="HIV Tat-specific factor 1 homolog"/>
    <property type="match status" value="1"/>
</dbReference>
<dbReference type="InterPro" id="IPR012677">
    <property type="entry name" value="Nucleotide-bd_a/b_plait_sf"/>
</dbReference>
<evidence type="ECO:0000313" key="9">
    <source>
        <dbReference type="EMBL" id="TYK02750.1"/>
    </source>
</evidence>
<feature type="domain" description="RRM" evidence="8">
    <location>
        <begin position="305"/>
        <end position="392"/>
    </location>
</feature>
<dbReference type="Proteomes" id="UP000321947">
    <property type="component" value="Unassembled WGS sequence"/>
</dbReference>
<dbReference type="GO" id="GO:0000398">
    <property type="term" value="P:mRNA splicing, via spliceosome"/>
    <property type="evidence" value="ECO:0007669"/>
    <property type="project" value="InterPro"/>
</dbReference>
<keyword evidence="4 6" id="KW-0694">RNA-binding</keyword>
<evidence type="ECO:0000256" key="5">
    <source>
        <dbReference type="ARBA" id="ARBA00023187"/>
    </source>
</evidence>
<accession>A0A5D3BUE8</accession>
<comment type="similarity">
    <text evidence="1">Belongs to the HTATSF1 family.</text>
</comment>
<dbReference type="Gene3D" id="3.30.70.330">
    <property type="match status" value="2"/>
</dbReference>
<evidence type="ECO:0000313" key="10">
    <source>
        <dbReference type="Proteomes" id="UP000321947"/>
    </source>
</evidence>
<dbReference type="InterPro" id="IPR025640">
    <property type="entry name" value="GYF_2"/>
</dbReference>
<dbReference type="Pfam" id="PF14237">
    <property type="entry name" value="GYF_2"/>
    <property type="match status" value="1"/>
</dbReference>
<name>A0A5D3BUE8_CUCMM</name>
<feature type="compositionally biased region" description="Acidic residues" evidence="7">
    <location>
        <begin position="182"/>
        <end position="192"/>
    </location>
</feature>
<organism evidence="9 10">
    <name type="scientific">Cucumis melo var. makuwa</name>
    <name type="common">Oriental melon</name>
    <dbReference type="NCBI Taxonomy" id="1194695"/>
    <lineage>
        <taxon>Eukaryota</taxon>
        <taxon>Viridiplantae</taxon>
        <taxon>Streptophyta</taxon>
        <taxon>Embryophyta</taxon>
        <taxon>Tracheophyta</taxon>
        <taxon>Spermatophyta</taxon>
        <taxon>Magnoliopsida</taxon>
        <taxon>eudicotyledons</taxon>
        <taxon>Gunneridae</taxon>
        <taxon>Pentapetalae</taxon>
        <taxon>rosids</taxon>
        <taxon>fabids</taxon>
        <taxon>Cucurbitales</taxon>
        <taxon>Cucurbitaceae</taxon>
        <taxon>Benincaseae</taxon>
        <taxon>Cucumis</taxon>
    </lineage>
</organism>
<dbReference type="FunFam" id="3.30.70.330:FF:000329">
    <property type="entry name" value="splicing factor U2AF-associated protein 2"/>
    <property type="match status" value="1"/>
</dbReference>
<evidence type="ECO:0000256" key="4">
    <source>
        <dbReference type="ARBA" id="ARBA00022884"/>
    </source>
</evidence>
<comment type="caution">
    <text evidence="9">The sequence shown here is derived from an EMBL/GenBank/DDBJ whole genome shotgun (WGS) entry which is preliminary data.</text>
</comment>
<dbReference type="InterPro" id="IPR035979">
    <property type="entry name" value="RBD_domain_sf"/>
</dbReference>
<dbReference type="CDD" id="cd12281">
    <property type="entry name" value="RRM1_TatSF1_like"/>
    <property type="match status" value="1"/>
</dbReference>
<keyword evidence="5" id="KW-0508">mRNA splicing</keyword>
<dbReference type="InterPro" id="IPR034393">
    <property type="entry name" value="TatSF1-like"/>
</dbReference>
<evidence type="ECO:0000256" key="2">
    <source>
        <dbReference type="ARBA" id="ARBA00022664"/>
    </source>
</evidence>
<evidence type="ECO:0000259" key="8">
    <source>
        <dbReference type="PROSITE" id="PS50102"/>
    </source>
</evidence>
<evidence type="ECO:0000256" key="1">
    <source>
        <dbReference type="ARBA" id="ARBA00007747"/>
    </source>
</evidence>
<dbReference type="SMART" id="SM00361">
    <property type="entry name" value="RRM_1"/>
    <property type="match status" value="1"/>
</dbReference>
<dbReference type="SUPFAM" id="SSF54928">
    <property type="entry name" value="RNA-binding domain, RBD"/>
    <property type="match status" value="2"/>
</dbReference>
<feature type="domain" description="RRM" evidence="8">
    <location>
        <begin position="436"/>
        <end position="521"/>
    </location>
</feature>
<reference evidence="9 10" key="1">
    <citation type="submission" date="2019-08" db="EMBL/GenBank/DDBJ databases">
        <title>Draft genome sequences of two oriental melons (Cucumis melo L. var makuwa).</title>
        <authorList>
            <person name="Kwon S.-Y."/>
        </authorList>
    </citation>
    <scope>NUCLEOTIDE SEQUENCE [LARGE SCALE GENOMIC DNA]</scope>
    <source>
        <strain evidence="10">cv. Chang Bougi</strain>
        <tissue evidence="9">Leaf</tissue>
    </source>
</reference>
<evidence type="ECO:0000256" key="7">
    <source>
        <dbReference type="SAM" id="MobiDB-lite"/>
    </source>
</evidence>
<evidence type="ECO:0000256" key="3">
    <source>
        <dbReference type="ARBA" id="ARBA00022737"/>
    </source>
</evidence>
<keyword evidence="3" id="KW-0677">Repeat</keyword>
<dbReference type="GO" id="GO:0005686">
    <property type="term" value="C:U2 snRNP"/>
    <property type="evidence" value="ECO:0007669"/>
    <property type="project" value="TreeGrafter"/>
</dbReference>